<protein>
    <submittedName>
        <fullName evidence="1">Uncharacterized protein</fullName>
    </submittedName>
</protein>
<comment type="caution">
    <text evidence="1">The sequence shown here is derived from an EMBL/GenBank/DDBJ whole genome shotgun (WGS) entry which is preliminary data.</text>
</comment>
<gene>
    <name evidence="1" type="ORF">MKZ38_000203</name>
</gene>
<sequence>MVDFSGRAFQSVTNPFKLFIAAIALRLEQGLSGAETELRTQIWCYLVEWATPRRGYIASSGHGPPFFFIARAWKVWVRAQTRNLQTAVRCGLCSGYHLKPFFGRTHASLLSLPSWPITHHGVDPSTVMAIIHVDERHR</sequence>
<evidence type="ECO:0000313" key="1">
    <source>
        <dbReference type="EMBL" id="KAJ2891569.1"/>
    </source>
</evidence>
<proteinExistence type="predicted"/>
<dbReference type="EMBL" id="JAKWBI020001051">
    <property type="protein sequence ID" value="KAJ2891569.1"/>
    <property type="molecule type" value="Genomic_DNA"/>
</dbReference>
<evidence type="ECO:0000313" key="2">
    <source>
        <dbReference type="Proteomes" id="UP001201980"/>
    </source>
</evidence>
<organism evidence="1 2">
    <name type="scientific">Zalerion maritima</name>
    <dbReference type="NCBI Taxonomy" id="339359"/>
    <lineage>
        <taxon>Eukaryota</taxon>
        <taxon>Fungi</taxon>
        <taxon>Dikarya</taxon>
        <taxon>Ascomycota</taxon>
        <taxon>Pezizomycotina</taxon>
        <taxon>Sordariomycetes</taxon>
        <taxon>Lulworthiomycetidae</taxon>
        <taxon>Lulworthiales</taxon>
        <taxon>Lulworthiaceae</taxon>
        <taxon>Zalerion</taxon>
    </lineage>
</organism>
<name>A0AAD5RFU5_9PEZI</name>
<accession>A0AAD5RFU5</accession>
<dbReference type="AlphaFoldDB" id="A0AAD5RFU5"/>
<keyword evidence="2" id="KW-1185">Reference proteome</keyword>
<reference evidence="1" key="1">
    <citation type="submission" date="2022-07" db="EMBL/GenBank/DDBJ databases">
        <title>Draft genome sequence of Zalerion maritima ATCC 34329, a (micro)plastics degrading marine fungus.</title>
        <authorList>
            <person name="Paco A."/>
            <person name="Goncalves M.F.M."/>
            <person name="Rocha-Santos T.A.P."/>
            <person name="Alves A."/>
        </authorList>
    </citation>
    <scope>NUCLEOTIDE SEQUENCE</scope>
    <source>
        <strain evidence="1">ATCC 34329</strain>
    </source>
</reference>
<dbReference type="Proteomes" id="UP001201980">
    <property type="component" value="Unassembled WGS sequence"/>
</dbReference>